<dbReference type="AlphaFoldDB" id="A0A8H6TAR0"/>
<sequence>MLATSTAATTYLPHSQTQRTPSSQTLMSSRSNHRRTLSSLAAFRPPKGLVHTFRDPSILSSLLSYMGWDNCSALLNTCRDLRNCFSSSSPGLRDVVLSRYIPLYSLVLRRSDHSRLQHVPLSLSDLNLLMISSTVILHRYPLFACQYLARLLPDIDRAEREETARLVALAQAHSRFVLFLQAIAHSSNIPPPHDRDDIDWPPRRLESRFRQLNFPAPLSLVPSVSPKSTPAVSRRTKATVLTSHRKSSSSRSLSRAGSRLSIFGSNAKIPLPPASEPRSLKHYSSAWRQALSKTSGYFSDEEWGRKPLERPHRRFATADSSASSSPSPPSSRRSTPVELTPRFTSPHDIGLAMSQTRAPVLRVFVPCSELDDQSIALCEDQLCDSGLWQHLSIGDIVCNLGFIPPTNPDEMASSYSSLPESPGSDHSTSQHRQQWLIFNGESLVPYSPPSAIPLSNPFSLPSPFYYAHITPPHTNPVFTIRNFPPCDDIPQFTLVNTSRTVPSPHSPAGFATVKQHKWTARVWRQVARDDDEIGLGWQGEWILEGDGTREGQAVLVDCLRGIRGPYREWELVREKCTSDRLWFRLIRTYTSKRTRPRFRDEQLEHM</sequence>
<dbReference type="OrthoDB" id="3269821at2759"/>
<reference evidence="2" key="1">
    <citation type="submission" date="2020-05" db="EMBL/GenBank/DDBJ databases">
        <title>Mycena genomes resolve the evolution of fungal bioluminescence.</title>
        <authorList>
            <person name="Tsai I.J."/>
        </authorList>
    </citation>
    <scope>NUCLEOTIDE SEQUENCE</scope>
    <source>
        <strain evidence="2">171206Taipei</strain>
    </source>
</reference>
<feature type="region of interest" description="Disordered" evidence="1">
    <location>
        <begin position="223"/>
        <end position="257"/>
    </location>
</feature>
<dbReference type="Proteomes" id="UP000636479">
    <property type="component" value="Unassembled WGS sequence"/>
</dbReference>
<accession>A0A8H6TAR0</accession>
<feature type="region of interest" description="Disordered" evidence="1">
    <location>
        <begin position="1"/>
        <end position="31"/>
    </location>
</feature>
<evidence type="ECO:0000256" key="1">
    <source>
        <dbReference type="SAM" id="MobiDB-lite"/>
    </source>
</evidence>
<evidence type="ECO:0000313" key="3">
    <source>
        <dbReference type="Proteomes" id="UP000636479"/>
    </source>
</evidence>
<protein>
    <submittedName>
        <fullName evidence="2">MIF4G/MA4-domain-containing protein</fullName>
    </submittedName>
</protein>
<feature type="compositionally biased region" description="Polar residues" evidence="1">
    <location>
        <begin position="1"/>
        <end position="30"/>
    </location>
</feature>
<dbReference type="EMBL" id="JACAZF010000002">
    <property type="protein sequence ID" value="KAF7312430.1"/>
    <property type="molecule type" value="Genomic_DNA"/>
</dbReference>
<proteinExistence type="predicted"/>
<feature type="region of interest" description="Disordered" evidence="1">
    <location>
        <begin position="411"/>
        <end position="431"/>
    </location>
</feature>
<organism evidence="2 3">
    <name type="scientific">Mycena indigotica</name>
    <dbReference type="NCBI Taxonomy" id="2126181"/>
    <lineage>
        <taxon>Eukaryota</taxon>
        <taxon>Fungi</taxon>
        <taxon>Dikarya</taxon>
        <taxon>Basidiomycota</taxon>
        <taxon>Agaricomycotina</taxon>
        <taxon>Agaricomycetes</taxon>
        <taxon>Agaricomycetidae</taxon>
        <taxon>Agaricales</taxon>
        <taxon>Marasmiineae</taxon>
        <taxon>Mycenaceae</taxon>
        <taxon>Mycena</taxon>
    </lineage>
</organism>
<feature type="compositionally biased region" description="Low complexity" evidence="1">
    <location>
        <begin position="320"/>
        <end position="334"/>
    </location>
</feature>
<dbReference type="RefSeq" id="XP_037224538.1">
    <property type="nucleotide sequence ID" value="XM_037359443.1"/>
</dbReference>
<dbReference type="GeneID" id="59341959"/>
<feature type="compositionally biased region" description="Low complexity" evidence="1">
    <location>
        <begin position="413"/>
        <end position="424"/>
    </location>
</feature>
<name>A0A8H6TAR0_9AGAR</name>
<gene>
    <name evidence="2" type="ORF">MIND_00256500</name>
</gene>
<feature type="region of interest" description="Disordered" evidence="1">
    <location>
        <begin position="308"/>
        <end position="343"/>
    </location>
</feature>
<keyword evidence="3" id="KW-1185">Reference proteome</keyword>
<evidence type="ECO:0000313" key="2">
    <source>
        <dbReference type="EMBL" id="KAF7312430.1"/>
    </source>
</evidence>
<comment type="caution">
    <text evidence="2">The sequence shown here is derived from an EMBL/GenBank/DDBJ whole genome shotgun (WGS) entry which is preliminary data.</text>
</comment>